<protein>
    <recommendedName>
        <fullName evidence="2">DUF2833 domain-containing protein</fullName>
    </recommendedName>
</protein>
<proteinExistence type="predicted"/>
<dbReference type="EMBL" id="FLUO01000003">
    <property type="protein sequence ID" value="SBW12693.1"/>
    <property type="molecule type" value="Genomic_DNA"/>
</dbReference>
<sequence>MVETLIGPVGPVAIAHVAARMRAADRAEVLAGGGRSPREAIERSLALSSHAWAGWIGTEPAAIFGVGPSSLAGGFGVPWFLGAEVLERNPRPLLTISRDWLARIAALYPHLENYVDARNGRAIRWLRWLGFAIHPAVPYGVGRMPYHRFTWGC</sequence>
<dbReference type="AlphaFoldDB" id="A0A212KLV4"/>
<evidence type="ECO:0000313" key="1">
    <source>
        <dbReference type="EMBL" id="SBW12693.1"/>
    </source>
</evidence>
<gene>
    <name evidence="1" type="ORF">KL86APRO_30184</name>
</gene>
<name>A0A212KLV4_9PROT</name>
<evidence type="ECO:0008006" key="2">
    <source>
        <dbReference type="Google" id="ProtNLM"/>
    </source>
</evidence>
<organism evidence="1">
    <name type="scientific">uncultured Alphaproteobacteria bacterium</name>
    <dbReference type="NCBI Taxonomy" id="91750"/>
    <lineage>
        <taxon>Bacteria</taxon>
        <taxon>Pseudomonadati</taxon>
        <taxon>Pseudomonadota</taxon>
        <taxon>Alphaproteobacteria</taxon>
        <taxon>environmental samples</taxon>
    </lineage>
</organism>
<reference evidence="1" key="1">
    <citation type="submission" date="2016-04" db="EMBL/GenBank/DDBJ databases">
        <authorList>
            <person name="Evans L.H."/>
            <person name="Alamgir A."/>
            <person name="Owens N."/>
            <person name="Weber N.D."/>
            <person name="Virtaneva K."/>
            <person name="Barbian K."/>
            <person name="Babar A."/>
            <person name="Rosenke K."/>
        </authorList>
    </citation>
    <scope>NUCLEOTIDE SEQUENCE</scope>
    <source>
        <strain evidence="1">86</strain>
    </source>
</reference>
<accession>A0A212KLV4</accession>